<accession>A0A917ZDG9</accession>
<proteinExistence type="predicted"/>
<evidence type="ECO:0000313" key="1">
    <source>
        <dbReference type="EMBL" id="GGO79817.1"/>
    </source>
</evidence>
<evidence type="ECO:0008006" key="3">
    <source>
        <dbReference type="Google" id="ProtNLM"/>
    </source>
</evidence>
<evidence type="ECO:0000313" key="2">
    <source>
        <dbReference type="Proteomes" id="UP000641932"/>
    </source>
</evidence>
<keyword evidence="2" id="KW-1185">Reference proteome</keyword>
<protein>
    <recommendedName>
        <fullName evidence="3">DUF1273 family protein</fullName>
    </recommendedName>
</protein>
<dbReference type="EMBL" id="BMMS01000001">
    <property type="protein sequence ID" value="GGO79817.1"/>
    <property type="molecule type" value="Genomic_DNA"/>
</dbReference>
<dbReference type="RefSeq" id="WP_189129349.1">
    <property type="nucleotide sequence ID" value="NZ_BMMS01000001.1"/>
</dbReference>
<dbReference type="PANTHER" id="PTHR38440">
    <property type="entry name" value="UPF0398 PROTEIN YPSA"/>
    <property type="match status" value="1"/>
</dbReference>
<reference evidence="1" key="1">
    <citation type="journal article" date="2014" name="Int. J. Syst. Evol. Microbiol.">
        <title>Complete genome sequence of Corynebacterium casei LMG S-19264T (=DSM 44701T), isolated from a smear-ripened cheese.</title>
        <authorList>
            <consortium name="US DOE Joint Genome Institute (JGI-PGF)"/>
            <person name="Walter F."/>
            <person name="Albersmeier A."/>
            <person name="Kalinowski J."/>
            <person name="Ruckert C."/>
        </authorList>
    </citation>
    <scope>NUCLEOTIDE SEQUENCE</scope>
    <source>
        <strain evidence="1">CGMCC 4.7201</strain>
    </source>
</reference>
<name>A0A917ZDG9_9ACTN</name>
<dbReference type="InterPro" id="IPR010697">
    <property type="entry name" value="YspA"/>
</dbReference>
<comment type="caution">
    <text evidence="1">The sequence shown here is derived from an EMBL/GenBank/DDBJ whole genome shotgun (WGS) entry which is preliminary data.</text>
</comment>
<reference evidence="1" key="2">
    <citation type="submission" date="2020-09" db="EMBL/GenBank/DDBJ databases">
        <authorList>
            <person name="Sun Q."/>
            <person name="Zhou Y."/>
        </authorList>
    </citation>
    <scope>NUCLEOTIDE SEQUENCE</scope>
    <source>
        <strain evidence="1">CGMCC 4.7201</strain>
    </source>
</reference>
<dbReference type="Proteomes" id="UP000641932">
    <property type="component" value="Unassembled WGS sequence"/>
</dbReference>
<dbReference type="SUPFAM" id="SSF102405">
    <property type="entry name" value="MCP/YpsA-like"/>
    <property type="match status" value="1"/>
</dbReference>
<dbReference type="Gene3D" id="3.40.50.450">
    <property type="match status" value="1"/>
</dbReference>
<dbReference type="AlphaFoldDB" id="A0A917ZDG9"/>
<gene>
    <name evidence="1" type="ORF">GCM10012280_00210</name>
</gene>
<organism evidence="1 2">
    <name type="scientific">Wenjunlia tyrosinilytica</name>
    <dbReference type="NCBI Taxonomy" id="1544741"/>
    <lineage>
        <taxon>Bacteria</taxon>
        <taxon>Bacillati</taxon>
        <taxon>Actinomycetota</taxon>
        <taxon>Actinomycetes</taxon>
        <taxon>Kitasatosporales</taxon>
        <taxon>Streptomycetaceae</taxon>
        <taxon>Wenjunlia</taxon>
    </lineage>
</organism>
<sequence>MTTLAVTGHMDLTDASVPLVRDALRDLLSGYRGPGLVGVSCVAAGSDSLFAEAVLAAGGRLVVVLPSQDYRRTKVKPRHAPLFDRLVQAADEVLVMPFETAGREAYERANRMLLDRADRLVAVWNGKPPGGKGGGTADVVLDARAAGIPVDVVWPPGAGRTA</sequence>
<dbReference type="PANTHER" id="PTHR38440:SF1">
    <property type="entry name" value="UPF0398 PROTEIN SPR0331"/>
    <property type="match status" value="1"/>
</dbReference>